<dbReference type="SUPFAM" id="SSF50923">
    <property type="entry name" value="Hemopexin-like domain"/>
    <property type="match status" value="1"/>
</dbReference>
<dbReference type="PROSITE" id="PS51642">
    <property type="entry name" value="HEMOPEXIN_2"/>
    <property type="match status" value="2"/>
</dbReference>
<proteinExistence type="predicted"/>
<dbReference type="InterPro" id="IPR054695">
    <property type="entry name" value="Pierisin-like_dom"/>
</dbReference>
<evidence type="ECO:0000259" key="2">
    <source>
        <dbReference type="Pfam" id="PF22596"/>
    </source>
</evidence>
<feature type="repeat" description="Hemopexin" evidence="1">
    <location>
        <begin position="441"/>
        <end position="492"/>
    </location>
</feature>
<dbReference type="Pfam" id="PF22596">
    <property type="entry name" value="Scabin-like"/>
    <property type="match status" value="1"/>
</dbReference>
<protein>
    <recommendedName>
        <fullName evidence="2">Pierisin-like domain-containing protein</fullName>
    </recommendedName>
</protein>
<evidence type="ECO:0000256" key="1">
    <source>
        <dbReference type="PROSITE-ProRule" id="PRU01011"/>
    </source>
</evidence>
<dbReference type="Pfam" id="PF00045">
    <property type="entry name" value="Hemopexin"/>
    <property type="match status" value="1"/>
</dbReference>
<dbReference type="Gene3D" id="2.110.10.10">
    <property type="entry name" value="Hemopexin-like domain"/>
    <property type="match status" value="1"/>
</dbReference>
<dbReference type="InterPro" id="IPR018487">
    <property type="entry name" value="Hemopexin-like_repeat"/>
</dbReference>
<reference evidence="3 4" key="1">
    <citation type="journal article" date="2023" name="G3 (Bethesda)">
        <title>A chromosome-length genome assembly and annotation of blackberry (Rubus argutus, cv. 'Hillquist').</title>
        <authorList>
            <person name="Bruna T."/>
            <person name="Aryal R."/>
            <person name="Dudchenko O."/>
            <person name="Sargent D.J."/>
            <person name="Mead D."/>
            <person name="Buti M."/>
            <person name="Cavallini A."/>
            <person name="Hytonen T."/>
            <person name="Andres J."/>
            <person name="Pham M."/>
            <person name="Weisz D."/>
            <person name="Mascagni F."/>
            <person name="Usai G."/>
            <person name="Natali L."/>
            <person name="Bassil N."/>
            <person name="Fernandez G.E."/>
            <person name="Lomsadze A."/>
            <person name="Armour M."/>
            <person name="Olukolu B."/>
            <person name="Poorten T."/>
            <person name="Britton C."/>
            <person name="Davik J."/>
            <person name="Ashrafi H."/>
            <person name="Aiden E.L."/>
            <person name="Borodovsky M."/>
            <person name="Worthington M."/>
        </authorList>
    </citation>
    <scope>NUCLEOTIDE SEQUENCE [LARGE SCALE GENOMIC DNA]</scope>
    <source>
        <strain evidence="3">PI 553951</strain>
    </source>
</reference>
<evidence type="ECO:0000313" key="4">
    <source>
        <dbReference type="Proteomes" id="UP001457282"/>
    </source>
</evidence>
<comment type="caution">
    <text evidence="3">The sequence shown here is derived from an EMBL/GenBank/DDBJ whole genome shotgun (WGS) entry which is preliminary data.</text>
</comment>
<keyword evidence="4" id="KW-1185">Reference proteome</keyword>
<dbReference type="Gene3D" id="3.90.210.10">
    <property type="entry name" value="Heat-Labile Enterotoxin, subunit A"/>
    <property type="match status" value="1"/>
</dbReference>
<name>A0AAW1XSY0_RUBAR</name>
<accession>A0AAW1XSY0</accession>
<dbReference type="SUPFAM" id="SSF56399">
    <property type="entry name" value="ADP-ribosylation"/>
    <property type="match status" value="1"/>
</dbReference>
<feature type="domain" description="Pierisin-like" evidence="2">
    <location>
        <begin position="67"/>
        <end position="192"/>
    </location>
</feature>
<dbReference type="InterPro" id="IPR036375">
    <property type="entry name" value="Hemopexin-like_dom_sf"/>
</dbReference>
<feature type="repeat" description="Hemopexin" evidence="1">
    <location>
        <begin position="387"/>
        <end position="435"/>
    </location>
</feature>
<dbReference type="EMBL" id="JBEDUW010000003">
    <property type="protein sequence ID" value="KAK9939205.1"/>
    <property type="molecule type" value="Genomic_DNA"/>
</dbReference>
<dbReference type="AlphaFoldDB" id="A0AAW1XSY0"/>
<dbReference type="SMART" id="SM00120">
    <property type="entry name" value="HX"/>
    <property type="match status" value="3"/>
</dbReference>
<sequence>MSSIPPDSPWRGCAANFPQPVDANAEREAQNLVQTVDYINCRLVNPPLQQIEYRSSRREGDILNHVFRWDLTPYEVVFRDGFQARRQLDTPELDYYNLERFVHNGGRPLDSRRYTTHAFVSTTLNSRWVPPPPQDNSTVYRYEMYAPGGIWVAQTLGSLYQFRAQDEVTFVAGIAPQYIRSAQAFRRDTSGGTTRLERVNNELFYNENFNPQSHPQRWLSIRKPVVEHQNRNGTTEKLIIKRYQPSRAEQLKVESYMARSEWYAGQAADIESSNIDAAFRSSRTNEVYIFFKNEYVLLNYAPGSTNDRVVNGPLLICDGYPSLAGTAFAEYGIDCAFGSHNNNEAFIFSGQLCAQINFAPGTTNDWIIKGPLTIREMFPFLVGTVFESGVDAAFEARARNEAYLFKDNQYALINYNSGNLISHANKLITDGFHSLRNTIFADGFDAAFASHRTNEAYLFKGESYALINFAPGSTNDYIIGGVKPILPNWPSLRSIFPRKNSGLDIHNHTLPQLPRPHDEL</sequence>
<dbReference type="Proteomes" id="UP001457282">
    <property type="component" value="Unassembled WGS sequence"/>
</dbReference>
<gene>
    <name evidence="3" type="ORF">M0R45_015911</name>
</gene>
<organism evidence="3 4">
    <name type="scientific">Rubus argutus</name>
    <name type="common">Southern blackberry</name>
    <dbReference type="NCBI Taxonomy" id="59490"/>
    <lineage>
        <taxon>Eukaryota</taxon>
        <taxon>Viridiplantae</taxon>
        <taxon>Streptophyta</taxon>
        <taxon>Embryophyta</taxon>
        <taxon>Tracheophyta</taxon>
        <taxon>Spermatophyta</taxon>
        <taxon>Magnoliopsida</taxon>
        <taxon>eudicotyledons</taxon>
        <taxon>Gunneridae</taxon>
        <taxon>Pentapetalae</taxon>
        <taxon>rosids</taxon>
        <taxon>fabids</taxon>
        <taxon>Rosales</taxon>
        <taxon>Rosaceae</taxon>
        <taxon>Rosoideae</taxon>
        <taxon>Rosoideae incertae sedis</taxon>
        <taxon>Rubus</taxon>
    </lineage>
</organism>
<evidence type="ECO:0000313" key="3">
    <source>
        <dbReference type="EMBL" id="KAK9939205.1"/>
    </source>
</evidence>